<dbReference type="RefSeq" id="WP_386718107.1">
    <property type="nucleotide sequence ID" value="NZ_JBHRSZ010000002.1"/>
</dbReference>
<name>A0ABV7HDG2_9GAMM</name>
<dbReference type="Pfam" id="PF12852">
    <property type="entry name" value="Cupin_6"/>
    <property type="match status" value="1"/>
</dbReference>
<evidence type="ECO:0000313" key="6">
    <source>
        <dbReference type="EMBL" id="MFC3150744.1"/>
    </source>
</evidence>
<protein>
    <submittedName>
        <fullName evidence="6">Cupin domain-containing protein</fullName>
    </submittedName>
</protein>
<keyword evidence="1" id="KW-0963">Cytoplasm</keyword>
<dbReference type="Pfam" id="PF12833">
    <property type="entry name" value="HTH_18"/>
    <property type="match status" value="1"/>
</dbReference>
<feature type="domain" description="HTH araC/xylS-type" evidence="5">
    <location>
        <begin position="173"/>
        <end position="270"/>
    </location>
</feature>
<keyword evidence="3" id="KW-0238">DNA-binding</keyword>
<evidence type="ECO:0000313" key="7">
    <source>
        <dbReference type="Proteomes" id="UP001595476"/>
    </source>
</evidence>
<dbReference type="SUPFAM" id="SSF46689">
    <property type="entry name" value="Homeodomain-like"/>
    <property type="match status" value="2"/>
</dbReference>
<organism evidence="6 7">
    <name type="scientific">Litoribrevibacter euphylliae</name>
    <dbReference type="NCBI Taxonomy" id="1834034"/>
    <lineage>
        <taxon>Bacteria</taxon>
        <taxon>Pseudomonadati</taxon>
        <taxon>Pseudomonadota</taxon>
        <taxon>Gammaproteobacteria</taxon>
        <taxon>Oceanospirillales</taxon>
        <taxon>Oceanospirillaceae</taxon>
        <taxon>Litoribrevibacter</taxon>
    </lineage>
</organism>
<dbReference type="PROSITE" id="PS01124">
    <property type="entry name" value="HTH_ARAC_FAMILY_2"/>
    <property type="match status" value="1"/>
</dbReference>
<dbReference type="SUPFAM" id="SSF51215">
    <property type="entry name" value="Regulatory protein AraC"/>
    <property type="match status" value="1"/>
</dbReference>
<keyword evidence="4" id="KW-0804">Transcription</keyword>
<evidence type="ECO:0000256" key="2">
    <source>
        <dbReference type="ARBA" id="ARBA00023015"/>
    </source>
</evidence>
<dbReference type="PANTHER" id="PTHR46796">
    <property type="entry name" value="HTH-TYPE TRANSCRIPTIONAL ACTIVATOR RHAS-RELATED"/>
    <property type="match status" value="1"/>
</dbReference>
<proteinExistence type="predicted"/>
<comment type="caution">
    <text evidence="6">The sequence shown here is derived from an EMBL/GenBank/DDBJ whole genome shotgun (WGS) entry which is preliminary data.</text>
</comment>
<dbReference type="InterPro" id="IPR009057">
    <property type="entry name" value="Homeodomain-like_sf"/>
</dbReference>
<dbReference type="EMBL" id="JBHRSZ010000002">
    <property type="protein sequence ID" value="MFC3150744.1"/>
    <property type="molecule type" value="Genomic_DNA"/>
</dbReference>
<gene>
    <name evidence="6" type="ORF">ACFOEK_06880</name>
</gene>
<accession>A0ABV7HDG2</accession>
<dbReference type="PANTHER" id="PTHR46796:SF13">
    <property type="entry name" value="HTH-TYPE TRANSCRIPTIONAL ACTIVATOR RHAS"/>
    <property type="match status" value="1"/>
</dbReference>
<evidence type="ECO:0000259" key="5">
    <source>
        <dbReference type="PROSITE" id="PS01124"/>
    </source>
</evidence>
<keyword evidence="2" id="KW-0805">Transcription regulation</keyword>
<dbReference type="SMART" id="SM00342">
    <property type="entry name" value="HTH_ARAC"/>
    <property type="match status" value="1"/>
</dbReference>
<evidence type="ECO:0000256" key="1">
    <source>
        <dbReference type="ARBA" id="ARBA00022490"/>
    </source>
</evidence>
<reference evidence="7" key="1">
    <citation type="journal article" date="2019" name="Int. J. Syst. Evol. Microbiol.">
        <title>The Global Catalogue of Microorganisms (GCM) 10K type strain sequencing project: providing services to taxonomists for standard genome sequencing and annotation.</title>
        <authorList>
            <consortium name="The Broad Institute Genomics Platform"/>
            <consortium name="The Broad Institute Genome Sequencing Center for Infectious Disease"/>
            <person name="Wu L."/>
            <person name="Ma J."/>
        </authorList>
    </citation>
    <scope>NUCLEOTIDE SEQUENCE [LARGE SCALE GENOMIC DNA]</scope>
    <source>
        <strain evidence="7">KCTC 52438</strain>
    </source>
</reference>
<dbReference type="Proteomes" id="UP001595476">
    <property type="component" value="Unassembled WGS sequence"/>
</dbReference>
<evidence type="ECO:0000256" key="3">
    <source>
        <dbReference type="ARBA" id="ARBA00023125"/>
    </source>
</evidence>
<keyword evidence="7" id="KW-1185">Reference proteome</keyword>
<dbReference type="InterPro" id="IPR037923">
    <property type="entry name" value="HTH-like"/>
</dbReference>
<dbReference type="InterPro" id="IPR018060">
    <property type="entry name" value="HTH_AraC"/>
</dbReference>
<sequence>MDTLSDLLQGVDVRAEVFFSGNLCGLQSFEEEGVGHLHFLKSGQITVKTEDGHELTINQSSVLFFPKAMRHSINVDAQSGAELVCASIHFPAKQIDFLRQALPKFIYIDIESGGSINTTTQSIFDEAFKKQPGYQLLIDRQCDVFMVQLLRHVVDIGIVSFGMIAGSTHPRLMPLMEMLKKQPEYEWTVEEMAETVAMSRSKFSALFKETVGQAPLDYLTDLRMALAKGLLKNNKPVGLVANSVGYENASTLSRVFKRRFGVTPKQWIKNYLNQ</sequence>
<dbReference type="Gene3D" id="1.10.10.60">
    <property type="entry name" value="Homeodomain-like"/>
    <property type="match status" value="2"/>
</dbReference>
<dbReference type="InterPro" id="IPR032783">
    <property type="entry name" value="AraC_lig"/>
</dbReference>
<evidence type="ECO:0000256" key="4">
    <source>
        <dbReference type="ARBA" id="ARBA00023163"/>
    </source>
</evidence>
<dbReference type="InterPro" id="IPR050204">
    <property type="entry name" value="AraC_XylS_family_regulators"/>
</dbReference>